<keyword evidence="1" id="KW-0812">Transmembrane</keyword>
<keyword evidence="3" id="KW-1185">Reference proteome</keyword>
<evidence type="ECO:0000256" key="1">
    <source>
        <dbReference type="SAM" id="Phobius"/>
    </source>
</evidence>
<keyword evidence="1" id="KW-1133">Transmembrane helix</keyword>
<sequence>MPLSFITSFFMLSMFLFISSAFVVEILESEFFLSSGGVLHEIRRRANTNSIENSNLLFFIINTSFLCDIDYTNQELCFLDINFFIFA</sequence>
<proteinExistence type="predicted"/>
<reference evidence="2" key="1">
    <citation type="submission" date="2013-04" db="EMBL/GenBank/DDBJ databases">
        <title>Comparative Genomics of Relapsing Fever Spirochetes.</title>
        <authorList>
            <person name="Schwan T.G."/>
            <person name="Raffel S.J."/>
            <person name="Porcella S.F."/>
            <person name="Martens C.A."/>
            <person name="Bruno D.P."/>
            <person name="Ricklefs S.M."/>
            <person name="Barbian K.B."/>
        </authorList>
    </citation>
    <scope>NUCLEOTIDE SEQUENCE [LARGE SCALE GENOMIC DNA]</scope>
    <source>
        <strain evidence="2">Co53</strain>
    </source>
</reference>
<accession>W5SZL7</accession>
<organism evidence="2 3">
    <name type="scientific">Borrelia coriaceae ATCC 43381</name>
    <dbReference type="NCBI Taxonomy" id="1408429"/>
    <lineage>
        <taxon>Bacteria</taxon>
        <taxon>Pseudomonadati</taxon>
        <taxon>Spirochaetota</taxon>
        <taxon>Spirochaetia</taxon>
        <taxon>Spirochaetales</taxon>
        <taxon>Borreliaceae</taxon>
        <taxon>Borrelia</taxon>
    </lineage>
</organism>
<protein>
    <submittedName>
        <fullName evidence="2">Uncharacterized protein</fullName>
    </submittedName>
</protein>
<dbReference type="Proteomes" id="UP000019330">
    <property type="component" value="Chromosome"/>
</dbReference>
<evidence type="ECO:0000313" key="2">
    <source>
        <dbReference type="EMBL" id="AHH10491.1"/>
    </source>
</evidence>
<dbReference type="AlphaFoldDB" id="W5SZL7"/>
<feature type="transmembrane region" description="Helical" evidence="1">
    <location>
        <begin position="6"/>
        <end position="27"/>
    </location>
</feature>
<name>W5SZL7_9SPIR</name>
<keyword evidence="1" id="KW-0472">Membrane</keyword>
<dbReference type="EMBL" id="CP005745">
    <property type="protein sequence ID" value="AHH10491.1"/>
    <property type="molecule type" value="Genomic_DNA"/>
</dbReference>
<gene>
    <name evidence="2" type="ORF">BCO_0900006</name>
</gene>
<dbReference type="HOGENOM" id="CLU_190487_0_0_12"/>
<evidence type="ECO:0000313" key="3">
    <source>
        <dbReference type="Proteomes" id="UP000019330"/>
    </source>
</evidence>